<dbReference type="AlphaFoldDB" id="A0A0J0XIM4"/>
<evidence type="ECO:0000313" key="1">
    <source>
        <dbReference type="EMBL" id="KLT40923.1"/>
    </source>
</evidence>
<protein>
    <submittedName>
        <fullName evidence="1">Uncharacterized protein</fullName>
    </submittedName>
</protein>
<evidence type="ECO:0000313" key="2">
    <source>
        <dbReference type="Proteomes" id="UP000053611"/>
    </source>
</evidence>
<reference evidence="1 2" key="1">
    <citation type="submission" date="2015-03" db="EMBL/GenBank/DDBJ databases">
        <title>Genomics and transcriptomics of the oil-accumulating basidiomycete yeast T. oleaginosus allow insights into substrate utilization and the diverse evolutionary trajectories of mating systems in fungi.</title>
        <authorList>
            <consortium name="DOE Joint Genome Institute"/>
            <person name="Kourist R."/>
            <person name="Kracht O."/>
            <person name="Bracharz F."/>
            <person name="Lipzen A."/>
            <person name="Nolan M."/>
            <person name="Ohm R."/>
            <person name="Grigoriev I."/>
            <person name="Sun S."/>
            <person name="Heitman J."/>
            <person name="Bruck T."/>
            <person name="Nowrousian M."/>
        </authorList>
    </citation>
    <scope>NUCLEOTIDE SEQUENCE [LARGE SCALE GENOMIC DNA]</scope>
    <source>
        <strain evidence="1 2">IBC0246</strain>
    </source>
</reference>
<name>A0A0J0XIM4_9TREE</name>
<dbReference type="RefSeq" id="XP_018277414.1">
    <property type="nucleotide sequence ID" value="XM_018424845.1"/>
</dbReference>
<gene>
    <name evidence="1" type="ORF">CC85DRAFT_292952</name>
</gene>
<proteinExistence type="predicted"/>
<accession>A0A0J0XIM4</accession>
<dbReference type="GeneID" id="28985448"/>
<dbReference type="EMBL" id="KQ087226">
    <property type="protein sequence ID" value="KLT40923.1"/>
    <property type="molecule type" value="Genomic_DNA"/>
</dbReference>
<organism evidence="1 2">
    <name type="scientific">Cutaneotrichosporon oleaginosum</name>
    <dbReference type="NCBI Taxonomy" id="879819"/>
    <lineage>
        <taxon>Eukaryota</taxon>
        <taxon>Fungi</taxon>
        <taxon>Dikarya</taxon>
        <taxon>Basidiomycota</taxon>
        <taxon>Agaricomycotina</taxon>
        <taxon>Tremellomycetes</taxon>
        <taxon>Trichosporonales</taxon>
        <taxon>Trichosporonaceae</taxon>
        <taxon>Cutaneotrichosporon</taxon>
    </lineage>
</organism>
<sequence>MAMREVPELKALTVDLDQYGVTPVFFHNKQQAGKQTSPRCAISPSMACKPTSEFTTTEPLHLAYSRLSPGLAISAQRDAWTEELPTPPLPNHISSAIQAGLTAVVFDSNVLGSFPRIQALAQDLRLSKCVPSILPTVFEEKSNGATLDSSPSSSDLARIKASQTPFSLVTSSRRGHQPEVDGDVAIWQELGCSRSIWMCSIVQVSSTQGSARIPCVVSQERLTSNANVVHSRSRTLTIAPYDRPVRCAKTHRVHIDSLIVLRGDNCMALVTL</sequence>
<dbReference type="Proteomes" id="UP000053611">
    <property type="component" value="Unassembled WGS sequence"/>
</dbReference>
<keyword evidence="2" id="KW-1185">Reference proteome</keyword>